<dbReference type="InterPro" id="IPR005545">
    <property type="entry name" value="YCII"/>
</dbReference>
<organism evidence="3 4">
    <name type="scientific">Flavobacterium indicum (strain DSM 17447 / CIP 109464 / GPTSA100-9)</name>
    <dbReference type="NCBI Taxonomy" id="1094466"/>
    <lineage>
        <taxon>Bacteria</taxon>
        <taxon>Pseudomonadati</taxon>
        <taxon>Bacteroidota</taxon>
        <taxon>Flavobacteriia</taxon>
        <taxon>Flavobacteriales</taxon>
        <taxon>Flavobacteriaceae</taxon>
        <taxon>Flavobacterium</taxon>
    </lineage>
</organism>
<dbReference type="HOGENOM" id="CLU_2000531_0_0_10"/>
<dbReference type="Gene3D" id="3.30.70.1060">
    <property type="entry name" value="Dimeric alpha+beta barrel"/>
    <property type="match status" value="1"/>
</dbReference>
<feature type="domain" description="YCII-related" evidence="2">
    <location>
        <begin position="39"/>
        <end position="108"/>
    </location>
</feature>
<proteinExistence type="inferred from homology"/>
<dbReference type="PATRIC" id="fig|1094466.5.peg.1634"/>
<reference evidence="3 4" key="1">
    <citation type="journal article" date="2012" name="J. Bacteriol.">
        <title>Complete Genome Sequence of Flavobacterium indicum GPSTA100-9T, Isolated from Warm Spring Water.</title>
        <authorList>
            <person name="Barbier P."/>
            <person name="Houel A."/>
            <person name="Loux V."/>
            <person name="Poulain J."/>
            <person name="Bernardet J.F."/>
            <person name="Touchon M."/>
            <person name="Duchaud E."/>
        </authorList>
    </citation>
    <scope>NUCLEOTIDE SEQUENCE [LARGE SCALE GENOMIC DNA]</scope>
    <source>
        <strain evidence="4">DSM 17447 / CIP 109464 / GPTSA100-9</strain>
    </source>
</reference>
<sequence length="124" mass="14332">MNKTFALTISILSSLTMNAQNKIQFVYEIKLYEQFQHKSRWSEKEHQIQEKHLVYLDSLSKAGTIEMAGIQNQGFADHKGIILLNVNDFEEAKSIALNDPSVKEGMMTMSIYTFTTYYKSNKKK</sequence>
<dbReference type="STRING" id="1094466.KQS_08350"/>
<dbReference type="OrthoDB" id="9797014at2"/>
<comment type="similarity">
    <text evidence="1">Belongs to the YciI family.</text>
</comment>
<evidence type="ECO:0000313" key="4">
    <source>
        <dbReference type="Proteomes" id="UP000007599"/>
    </source>
</evidence>
<evidence type="ECO:0000256" key="1">
    <source>
        <dbReference type="ARBA" id="ARBA00007689"/>
    </source>
</evidence>
<evidence type="ECO:0000259" key="2">
    <source>
        <dbReference type="Pfam" id="PF03795"/>
    </source>
</evidence>
<dbReference type="Pfam" id="PF03795">
    <property type="entry name" value="YCII"/>
    <property type="match status" value="1"/>
</dbReference>
<dbReference type="SUPFAM" id="SSF54909">
    <property type="entry name" value="Dimeric alpha+beta barrel"/>
    <property type="match status" value="1"/>
</dbReference>
<name>H8XTM7_FLAIG</name>
<dbReference type="EMBL" id="HE774682">
    <property type="protein sequence ID" value="CCG53607.1"/>
    <property type="molecule type" value="Genomic_DNA"/>
</dbReference>
<reference evidence="4" key="2">
    <citation type="submission" date="2012-03" db="EMBL/GenBank/DDBJ databases">
        <title>Complete genome sequence of Flavobacterium indicum GPTSA100-9T, isolated from warm spring water.</title>
        <authorList>
            <person name="Barbier P."/>
            <person name="Houel A."/>
            <person name="Loux V."/>
            <person name="Poulain J."/>
            <person name="Bernardet J.-F."/>
            <person name="Touchon M."/>
            <person name="Duchaud E."/>
        </authorList>
    </citation>
    <scope>NUCLEOTIDE SEQUENCE [LARGE SCALE GENOMIC DNA]</scope>
    <source>
        <strain evidence="4">DSM 17447 / CIP 109464 / GPTSA100-9</strain>
    </source>
</reference>
<accession>H8XTM7</accession>
<protein>
    <recommendedName>
        <fullName evidence="2">YCII-related domain-containing protein</fullName>
    </recommendedName>
</protein>
<dbReference type="Proteomes" id="UP000007599">
    <property type="component" value="Chromosome I"/>
</dbReference>
<dbReference type="AlphaFoldDB" id="H8XTM7"/>
<dbReference type="InterPro" id="IPR011008">
    <property type="entry name" value="Dimeric_a/b-barrel"/>
</dbReference>
<evidence type="ECO:0000313" key="3">
    <source>
        <dbReference type="EMBL" id="CCG53607.1"/>
    </source>
</evidence>
<dbReference type="KEGG" id="fin:KQS_08350"/>
<gene>
    <name evidence="3" type="ordered locus">KQS_08350</name>
</gene>
<dbReference type="RefSeq" id="WP_014388726.1">
    <property type="nucleotide sequence ID" value="NC_017025.1"/>
</dbReference>
<keyword evidence="4" id="KW-1185">Reference proteome</keyword>